<evidence type="ECO:0000313" key="2">
    <source>
        <dbReference type="Proteomes" id="UP000712281"/>
    </source>
</evidence>
<comment type="caution">
    <text evidence="1">The sequence shown here is derived from an EMBL/GenBank/DDBJ whole genome shotgun (WGS) entry which is preliminary data.</text>
</comment>
<proteinExistence type="predicted"/>
<gene>
    <name evidence="1" type="ORF">F2Q68_00004965</name>
</gene>
<name>A0A8S9JHC0_BRACR</name>
<organism evidence="1 2">
    <name type="scientific">Brassica cretica</name>
    <name type="common">Mustard</name>
    <dbReference type="NCBI Taxonomy" id="69181"/>
    <lineage>
        <taxon>Eukaryota</taxon>
        <taxon>Viridiplantae</taxon>
        <taxon>Streptophyta</taxon>
        <taxon>Embryophyta</taxon>
        <taxon>Tracheophyta</taxon>
        <taxon>Spermatophyta</taxon>
        <taxon>Magnoliopsida</taxon>
        <taxon>eudicotyledons</taxon>
        <taxon>Gunneridae</taxon>
        <taxon>Pentapetalae</taxon>
        <taxon>rosids</taxon>
        <taxon>malvids</taxon>
        <taxon>Brassicales</taxon>
        <taxon>Brassicaceae</taxon>
        <taxon>Brassiceae</taxon>
        <taxon>Brassica</taxon>
    </lineage>
</organism>
<sequence length="102" mass="10961">MGTRNERRLILLTRIQVPLIDCTLVPLNCPMIIGSNNQSHSRAFLATLDPSITSLTGVRSIGSTCLLRSLSIDSKAVSIDSKAVSSIDIPSSPRQLPLTSQT</sequence>
<accession>A0A8S9JHC0</accession>
<dbReference type="EMBL" id="QGKW02001660">
    <property type="protein sequence ID" value="KAF2580989.1"/>
    <property type="molecule type" value="Genomic_DNA"/>
</dbReference>
<dbReference type="AlphaFoldDB" id="A0A8S9JHC0"/>
<dbReference type="Proteomes" id="UP000712281">
    <property type="component" value="Unassembled WGS sequence"/>
</dbReference>
<protein>
    <submittedName>
        <fullName evidence="1">Uncharacterized protein</fullName>
    </submittedName>
</protein>
<evidence type="ECO:0000313" key="1">
    <source>
        <dbReference type="EMBL" id="KAF2580989.1"/>
    </source>
</evidence>
<reference evidence="1" key="1">
    <citation type="submission" date="2019-12" db="EMBL/GenBank/DDBJ databases">
        <title>Genome sequencing and annotation of Brassica cretica.</title>
        <authorList>
            <person name="Studholme D.J."/>
            <person name="Sarris P.F."/>
        </authorList>
    </citation>
    <scope>NUCLEOTIDE SEQUENCE</scope>
    <source>
        <strain evidence="1">PFS-001/15</strain>
        <tissue evidence="1">Leaf</tissue>
    </source>
</reference>